<dbReference type="AlphaFoldDB" id="A0A5B7GFE2"/>
<dbReference type="EMBL" id="VSRR010013662">
    <property type="protein sequence ID" value="MPC56063.1"/>
    <property type="molecule type" value="Genomic_DNA"/>
</dbReference>
<name>A0A5B7GFE2_PORTR</name>
<feature type="compositionally biased region" description="Polar residues" evidence="1">
    <location>
        <begin position="1"/>
        <end position="11"/>
    </location>
</feature>
<evidence type="ECO:0000256" key="1">
    <source>
        <dbReference type="SAM" id="MobiDB-lite"/>
    </source>
</evidence>
<feature type="region of interest" description="Disordered" evidence="1">
    <location>
        <begin position="1"/>
        <end position="23"/>
    </location>
</feature>
<evidence type="ECO:0000313" key="3">
    <source>
        <dbReference type="Proteomes" id="UP000324222"/>
    </source>
</evidence>
<protein>
    <submittedName>
        <fullName evidence="2">Uncharacterized protein</fullName>
    </submittedName>
</protein>
<keyword evidence="3" id="KW-1185">Reference proteome</keyword>
<sequence length="72" mass="8063">MLCNSRASTTAMRPHSHRSPALTPHTTCKTLRLRHAVQTVLIEHYYTTDTQPPTPALRALGRLTTSRLPTDL</sequence>
<accession>A0A5B7GFE2</accession>
<organism evidence="2 3">
    <name type="scientific">Portunus trituberculatus</name>
    <name type="common">Swimming crab</name>
    <name type="synonym">Neptunus trituberculatus</name>
    <dbReference type="NCBI Taxonomy" id="210409"/>
    <lineage>
        <taxon>Eukaryota</taxon>
        <taxon>Metazoa</taxon>
        <taxon>Ecdysozoa</taxon>
        <taxon>Arthropoda</taxon>
        <taxon>Crustacea</taxon>
        <taxon>Multicrustacea</taxon>
        <taxon>Malacostraca</taxon>
        <taxon>Eumalacostraca</taxon>
        <taxon>Eucarida</taxon>
        <taxon>Decapoda</taxon>
        <taxon>Pleocyemata</taxon>
        <taxon>Brachyura</taxon>
        <taxon>Eubrachyura</taxon>
        <taxon>Portunoidea</taxon>
        <taxon>Portunidae</taxon>
        <taxon>Portuninae</taxon>
        <taxon>Portunus</taxon>
    </lineage>
</organism>
<evidence type="ECO:0000313" key="2">
    <source>
        <dbReference type="EMBL" id="MPC56063.1"/>
    </source>
</evidence>
<reference evidence="2 3" key="1">
    <citation type="submission" date="2019-05" db="EMBL/GenBank/DDBJ databases">
        <title>Another draft genome of Portunus trituberculatus and its Hox gene families provides insights of decapod evolution.</title>
        <authorList>
            <person name="Jeong J.-H."/>
            <person name="Song I."/>
            <person name="Kim S."/>
            <person name="Choi T."/>
            <person name="Kim D."/>
            <person name="Ryu S."/>
            <person name="Kim W."/>
        </authorList>
    </citation>
    <scope>NUCLEOTIDE SEQUENCE [LARGE SCALE GENOMIC DNA]</scope>
    <source>
        <tissue evidence="2">Muscle</tissue>
    </source>
</reference>
<proteinExistence type="predicted"/>
<comment type="caution">
    <text evidence="2">The sequence shown here is derived from an EMBL/GenBank/DDBJ whole genome shotgun (WGS) entry which is preliminary data.</text>
</comment>
<gene>
    <name evidence="2" type="ORF">E2C01_050013</name>
</gene>
<dbReference type="Proteomes" id="UP000324222">
    <property type="component" value="Unassembled WGS sequence"/>
</dbReference>